<evidence type="ECO:0000256" key="1">
    <source>
        <dbReference type="SAM" id="Phobius"/>
    </source>
</evidence>
<name>A0A369KAE2_HYPMA</name>
<organism evidence="2 3">
    <name type="scientific">Hypsizygus marmoreus</name>
    <name type="common">White beech mushroom</name>
    <name type="synonym">Agaricus marmoreus</name>
    <dbReference type="NCBI Taxonomy" id="39966"/>
    <lineage>
        <taxon>Eukaryota</taxon>
        <taxon>Fungi</taxon>
        <taxon>Dikarya</taxon>
        <taxon>Basidiomycota</taxon>
        <taxon>Agaricomycotina</taxon>
        <taxon>Agaricomycetes</taxon>
        <taxon>Agaricomycetidae</taxon>
        <taxon>Agaricales</taxon>
        <taxon>Tricholomatineae</taxon>
        <taxon>Lyophyllaceae</taxon>
        <taxon>Hypsizygus</taxon>
    </lineage>
</organism>
<keyword evidence="1" id="KW-0472">Membrane</keyword>
<gene>
    <name evidence="2" type="ORF">Hypma_007015</name>
</gene>
<keyword evidence="1" id="KW-0812">Transmembrane</keyword>
<dbReference type="Proteomes" id="UP000076154">
    <property type="component" value="Unassembled WGS sequence"/>
</dbReference>
<keyword evidence="1" id="KW-1133">Transmembrane helix</keyword>
<accession>A0A369KAE2</accession>
<dbReference type="AlphaFoldDB" id="A0A369KAE2"/>
<keyword evidence="3" id="KW-1185">Reference proteome</keyword>
<proteinExistence type="predicted"/>
<feature type="transmembrane region" description="Helical" evidence="1">
    <location>
        <begin position="33"/>
        <end position="62"/>
    </location>
</feature>
<evidence type="ECO:0000313" key="2">
    <source>
        <dbReference type="EMBL" id="RDB30420.1"/>
    </source>
</evidence>
<sequence>MHHARKEAQLSRLALLACRMTSSVGPTTTRYHLGYVPILLSINLSIWYNALFFFTFVATLHWMRWGIDRSRQTFPWSSSPATPHLFLRGSPRVALSLAMVELITEHTSSSWLPRRSLVPGYFYPSPDTPNFAIEKITISPSPLVYSACTIYPNTHQRLNAASWFAHTRNSSYSTRIPTCTHYAWWTHVSHVFLRLRSGFSLARFHLFTDVPDLCPRGPLCSSRSPSSDIGSHLISFVFQYTLTKQDPSVNRVETPGNEANSTRRIRANTSPAFIRISRLALTSVTTSDDIHTL</sequence>
<evidence type="ECO:0000313" key="3">
    <source>
        <dbReference type="Proteomes" id="UP000076154"/>
    </source>
</evidence>
<dbReference type="InParanoid" id="A0A369KAE2"/>
<dbReference type="EMBL" id="LUEZ02000005">
    <property type="protein sequence ID" value="RDB30420.1"/>
    <property type="molecule type" value="Genomic_DNA"/>
</dbReference>
<reference evidence="2" key="1">
    <citation type="submission" date="2018-04" db="EMBL/GenBank/DDBJ databases">
        <title>Whole genome sequencing of Hypsizygus marmoreus.</title>
        <authorList>
            <person name="Choi I.-G."/>
            <person name="Min B."/>
            <person name="Kim J.-G."/>
            <person name="Kim S."/>
            <person name="Oh Y.-L."/>
            <person name="Kong W.-S."/>
            <person name="Park H."/>
            <person name="Jeong J."/>
            <person name="Song E.-S."/>
        </authorList>
    </citation>
    <scope>NUCLEOTIDE SEQUENCE [LARGE SCALE GENOMIC DNA]</scope>
    <source>
        <strain evidence="2">51987-8</strain>
    </source>
</reference>
<protein>
    <submittedName>
        <fullName evidence="2">Uncharacterized protein</fullName>
    </submittedName>
</protein>
<comment type="caution">
    <text evidence="2">The sequence shown here is derived from an EMBL/GenBank/DDBJ whole genome shotgun (WGS) entry which is preliminary data.</text>
</comment>